<dbReference type="STRING" id="640512.BC1003_1725"/>
<reference evidence="2" key="1">
    <citation type="submission" date="2010-09" db="EMBL/GenBank/DDBJ databases">
        <title>Complete sequence of chromosome1 of Burkholderia sp. CCGE1003.</title>
        <authorList>
            <consortium name="US DOE Joint Genome Institute"/>
            <person name="Lucas S."/>
            <person name="Copeland A."/>
            <person name="Lapidus A."/>
            <person name="Cheng J.-F."/>
            <person name="Bruce D."/>
            <person name="Goodwin L."/>
            <person name="Pitluck S."/>
            <person name="Daligault H."/>
            <person name="Davenport K."/>
            <person name="Detter J.C."/>
            <person name="Han C."/>
            <person name="Tapia R."/>
            <person name="Land M."/>
            <person name="Hauser L."/>
            <person name="Jeffries C."/>
            <person name="Kyrpides N."/>
            <person name="Ivanova N."/>
            <person name="Ovchinnikova G."/>
            <person name="Martinez-Romero E."/>
            <person name="Rogel M.A."/>
            <person name="Auchtung J."/>
            <person name="Tiedje J.M."/>
            <person name="Woyke T."/>
        </authorList>
    </citation>
    <scope>NUCLEOTIDE SEQUENCE</scope>
    <source>
        <strain evidence="2">CCGE1003</strain>
    </source>
</reference>
<keyword evidence="1" id="KW-0732">Signal</keyword>
<evidence type="ECO:0008006" key="3">
    <source>
        <dbReference type="Google" id="ProtNLM"/>
    </source>
</evidence>
<accession>E1T8L3</accession>
<feature type="signal peptide" evidence="1">
    <location>
        <begin position="1"/>
        <end position="27"/>
    </location>
</feature>
<evidence type="ECO:0000256" key="1">
    <source>
        <dbReference type="SAM" id="SignalP"/>
    </source>
</evidence>
<sequence length="251" mass="26670">MRVLLPRLLLRTTVCSVACLALSISYAEVPPGPPSASPGQLTTPAERADFCAQMREAPTRAKRQAVARKWHDLMIARAKEQGVEMPPGMRRYDGQHMMDHDGGMHMGMDMDMMSVTCNQEDAGAAASSPPAAAGLETARNRGIAYVTGGVGEDEAAAIRAVASRYSMRARFTTSTGEFTSDVSVRLFTPEGKLIFAAITAGPYLYAQIPPGRYRLSATLDSVERSQSIAIPTHGGIGVSLTWPAARAGAAG</sequence>
<gene>
    <name evidence="2" type="ordered locus">BC1003_1725</name>
</gene>
<evidence type="ECO:0000313" key="2">
    <source>
        <dbReference type="EMBL" id="ADN57693.1"/>
    </source>
</evidence>
<dbReference type="EMBL" id="CP002217">
    <property type="protein sequence ID" value="ADN57693.1"/>
    <property type="molecule type" value="Genomic_DNA"/>
</dbReference>
<name>E1T8L3_BURSG</name>
<organism evidence="2">
    <name type="scientific">Burkholderia sp. (strain CCGE1003)</name>
    <dbReference type="NCBI Taxonomy" id="640512"/>
    <lineage>
        <taxon>Bacteria</taxon>
        <taxon>Pseudomonadati</taxon>
        <taxon>Pseudomonadota</taxon>
        <taxon>Betaproteobacteria</taxon>
        <taxon>Burkholderiales</taxon>
        <taxon>Burkholderiaceae</taxon>
        <taxon>Burkholderia</taxon>
    </lineage>
</organism>
<dbReference type="KEGG" id="bgf:BC1003_1725"/>
<dbReference type="HOGENOM" id="CLU_1155639_0_0_4"/>
<protein>
    <recommendedName>
        <fullName evidence="3">Carboxypeptidase regulatory-like domain-containing protein</fullName>
    </recommendedName>
</protein>
<feature type="chain" id="PRO_5003151420" description="Carboxypeptidase regulatory-like domain-containing protein" evidence="1">
    <location>
        <begin position="28"/>
        <end position="251"/>
    </location>
</feature>
<proteinExistence type="predicted"/>
<dbReference type="AlphaFoldDB" id="E1T8L3"/>
<dbReference type="eggNOG" id="ENOG503310H">
    <property type="taxonomic scope" value="Bacteria"/>
</dbReference>